<dbReference type="GO" id="GO:0010468">
    <property type="term" value="P:regulation of gene expression"/>
    <property type="evidence" value="ECO:0007669"/>
    <property type="project" value="TreeGrafter"/>
</dbReference>
<dbReference type="VEuPathDB" id="TriTrypDB:LdBPK_250960.1"/>
<evidence type="ECO:0000313" key="9">
    <source>
        <dbReference type="Proteomes" id="UP000008980"/>
    </source>
</evidence>
<reference evidence="5" key="8">
    <citation type="submission" date="2020-06" db="EMBL/GenBank/DDBJ databases">
        <authorList>
            <person name="Camacho E."/>
            <person name="Gonzalez-de la Fuente S."/>
            <person name="Rastrojo A."/>
            <person name="Peiro-Pastor R."/>
            <person name="Solana JC."/>
            <person name="Tabera L."/>
            <person name="Gamarro F."/>
            <person name="Carrasco-Ramiro F."/>
            <person name="Requena JM."/>
            <person name="Aguado B."/>
        </authorList>
    </citation>
    <scope>NUCLEOTIDE SEQUENCE</scope>
</reference>
<evidence type="ECO:0000256" key="1">
    <source>
        <dbReference type="ARBA" id="ARBA00022737"/>
    </source>
</evidence>
<dbReference type="Gene3D" id="1.25.40.20">
    <property type="entry name" value="Ankyrin repeat-containing domain"/>
    <property type="match status" value="2"/>
</dbReference>
<dbReference type="GeneID" id="13388672"/>
<protein>
    <submittedName>
        <fullName evidence="4">Ankyrin repeats (3 copies)/Ankyrin repeats (Many copies)/Ankyrin repeat, putative</fullName>
    </submittedName>
    <submittedName>
        <fullName evidence="7">Ankyrin repeats (Many copies) family protein</fullName>
    </submittedName>
    <submittedName>
        <fullName evidence="5">Ankyrin_repeats_(3_copies)/Ankyrin_repeats_(Many_ copies)/Ankyrin_repeat_putative/Pfam:PF12796/Pfam:PF13637/P fam:PF13857/Pfam:PF13606/Pfam:PF00023</fullName>
    </submittedName>
</protein>
<dbReference type="Proteomes" id="UP000601710">
    <property type="component" value="Chromosome 25"/>
</dbReference>
<dbReference type="VEuPathDB" id="TriTrypDB:LdCL_250014900"/>
<evidence type="ECO:0000313" key="8">
    <source>
        <dbReference type="EMBL" id="TPP48935.1"/>
    </source>
</evidence>
<accession>A0A3Q8ICG2</accession>
<evidence type="ECO:0000313" key="12">
    <source>
        <dbReference type="Proteomes" id="UP000318821"/>
    </source>
</evidence>
<dbReference type="PANTHER" id="PTHR24124">
    <property type="entry name" value="ANKYRIN REPEAT FAMILY A"/>
    <property type="match status" value="1"/>
</dbReference>
<dbReference type="PANTHER" id="PTHR24124:SF14">
    <property type="entry name" value="CHROMOSOME UNDETERMINED SCAFFOLD_25, WHOLE GENOME SHOTGUN SEQUENCE"/>
    <property type="match status" value="1"/>
</dbReference>
<dbReference type="Pfam" id="PF12796">
    <property type="entry name" value="Ank_2"/>
    <property type="match status" value="1"/>
</dbReference>
<dbReference type="AlphaFoldDB" id="A0A3Q8ICG2"/>
<reference evidence="6 9" key="1">
    <citation type="journal article" date="2011" name="Genome Res.">
        <title>Whole genome sequencing of multiple Leishmania donovani clinical isolates provides insights into population structure and mechanisms of drug resistance.</title>
        <authorList>
            <person name="Downing T."/>
            <person name="Imamura H."/>
            <person name="Decuypere S."/>
            <person name="Clark T.G."/>
            <person name="Coombs G.H."/>
            <person name="Cotton J.A."/>
            <person name="Hilley J.D."/>
            <person name="de Doncker S."/>
            <person name="Maes I."/>
            <person name="Mottram J.C."/>
            <person name="Quail M.A."/>
            <person name="Rijal S."/>
            <person name="Sanders M."/>
            <person name="Schonian G."/>
            <person name="Stark O."/>
            <person name="Sundar S."/>
            <person name="Vanaerschot M."/>
            <person name="Hertz-Fowler C."/>
            <person name="Dujardin J.C."/>
            <person name="Berriman M."/>
        </authorList>
    </citation>
    <scope>NUCLEOTIDE SEQUENCE [LARGE SCALE GENOMIC DNA]</scope>
    <source>
        <strain evidence="6 9">BPK282A1</strain>
    </source>
</reference>
<evidence type="ECO:0000313" key="11">
    <source>
        <dbReference type="Proteomes" id="UP000318447"/>
    </source>
</evidence>
<dbReference type="InterPro" id="IPR036770">
    <property type="entry name" value="Ankyrin_rpt-contain_sf"/>
</dbReference>
<keyword evidence="2 3" id="KW-0040">ANK repeat</keyword>
<reference evidence="4 10" key="4">
    <citation type="journal article" date="2018" name="Sci. Rep.">
        <title>A complete Leishmania donovani reference genome identifies novel genetic variations associated with virulence.</title>
        <authorList>
            <person name="Lypaczewski P."/>
            <person name="Hoshizaki J."/>
            <person name="Zhang W.-W."/>
            <person name="McCall L.-I."/>
            <person name="Torcivia-Rodriguez J."/>
            <person name="Simonyan V."/>
            <person name="Kaur A."/>
            <person name="Dewar K."/>
            <person name="Matlashewski G."/>
        </authorList>
    </citation>
    <scope>NUCLEOTIDE SEQUENCE [LARGE SCALE GENOMIC DNA]</scope>
    <source>
        <strain evidence="4 10">LdCL</strain>
    </source>
</reference>
<evidence type="ECO:0000313" key="5">
    <source>
        <dbReference type="EMBL" id="CAC5430671.1"/>
    </source>
</evidence>
<name>A0A3Q8ICG2_LEIDO</name>
<accession>E9BHK0</accession>
<dbReference type="Proteomes" id="UP000318447">
    <property type="component" value="Unassembled WGS sequence"/>
</dbReference>
<dbReference type="EMBL" id="RHLC01000018">
    <property type="protein sequence ID" value="TPP40712.1"/>
    <property type="molecule type" value="Genomic_DNA"/>
</dbReference>
<gene>
    <name evidence="8" type="ORF">CGC20_26770</name>
    <name evidence="7" type="ORF">CGC21_8550</name>
    <name evidence="6" type="ORF">LDBPK_250960</name>
    <name evidence="4" type="ORF">LdCL_250014900</name>
    <name evidence="5" type="ORF">LDHU3_25.1230</name>
</gene>
<dbReference type="VEuPathDB" id="TriTrypDB:LDHU3_25.1230"/>
<dbReference type="EMBL" id="CP029524">
    <property type="protein sequence ID" value="AYU79428.1"/>
    <property type="molecule type" value="Genomic_DNA"/>
</dbReference>
<reference evidence="7" key="7">
    <citation type="submission" date="2019-02" db="EMBL/GenBank/DDBJ databases">
        <title>FDA dAtabase for Regulatory Grade micrObial Sequences (FDA-ARGOS): Supporting development and validation of Infectious Disease Dx tests.</title>
        <authorList>
            <person name="Duncan R."/>
            <person name="Fisher C."/>
            <person name="Tallon L.J."/>
            <person name="Sadzewicz L."/>
            <person name="Sengamalay N."/>
            <person name="Ott S."/>
            <person name="Godinez A."/>
            <person name="Nagaraj S."/>
            <person name="Nadendla S."/>
            <person name="Sichtig H."/>
        </authorList>
    </citation>
    <scope>NUCLEOTIDE SEQUENCE</scope>
    <source>
        <strain evidence="8">FDAARGOS_360</strain>
        <strain evidence="7">FDAARGOS_361</strain>
    </source>
</reference>
<dbReference type="OrthoDB" id="10057496at2759"/>
<dbReference type="OMA" id="ILHRAVW"/>
<keyword evidence="1" id="KW-0677">Repeat</keyword>
<dbReference type="Proteomes" id="UP000274082">
    <property type="component" value="Chromosome 25"/>
</dbReference>
<evidence type="ECO:0000256" key="2">
    <source>
        <dbReference type="ARBA" id="ARBA00023043"/>
    </source>
</evidence>
<dbReference type="PROSITE" id="PS50088">
    <property type="entry name" value="ANK_REPEAT"/>
    <property type="match status" value="1"/>
</dbReference>
<reference evidence="11" key="5">
    <citation type="submission" date="2019-02" db="EMBL/GenBank/DDBJ databases">
        <title>FDA dAtabase for Regulatory Grade micrObial Sequences (FDA-ARGOS): Supporting development and validation of Infectious Disease Dx tests.</title>
        <authorList>
            <person name="Duncan R."/>
            <person name="Fisher C."/>
            <person name="Tallon L."/>
            <person name="Sadzewicz L."/>
            <person name="Sengamalay N."/>
            <person name="Ott S."/>
            <person name="Godinez A."/>
            <person name="Nagaraj S."/>
            <person name="Vavikolanu K."/>
            <person name="Nadendla S."/>
            <person name="Aluvathingal J."/>
            <person name="Sichtig H."/>
        </authorList>
    </citation>
    <scope>NUCLEOTIDE SEQUENCE [LARGE SCALE GENOMIC DNA]</scope>
    <source>
        <strain evidence="11">FDAARGOS_361</strain>
    </source>
</reference>
<evidence type="ECO:0000256" key="3">
    <source>
        <dbReference type="PROSITE-ProRule" id="PRU00023"/>
    </source>
</evidence>
<evidence type="ECO:0000313" key="6">
    <source>
        <dbReference type="EMBL" id="CBZ34726.1"/>
    </source>
</evidence>
<dbReference type="InterPro" id="IPR002110">
    <property type="entry name" value="Ankyrin_rpt"/>
</dbReference>
<sequence>MSLAPSLQLTGLTQAVIQGDLSALMENVTPSNVNYTDPHYRLSLVMWAVALGRLPTTQLLLSRGASLAQVDRQGFTILHRAVWSADVPVIHMVLFTTPMSALASSADARARATGAYTPASSSPSASPSLLTWRPGAQRLVNAVHSATGRTPLMLAALSGQVDVVRYLLVTCAADPYPRDSYGLTAVDLAALCGHLHIVQLLLNLTVAPNGAGGNASDVFPTTQCSAEDYIEIAKTIPQRERLCAVNKLLNENLAEASRVAAA</sequence>
<reference evidence="6" key="2">
    <citation type="submission" date="2011-01" db="EMBL/GenBank/DDBJ databases">
        <authorList>
            <person name="Zhao B.P."/>
            <person name="Ren Z.A."/>
            <person name="Li C.D."/>
        </authorList>
    </citation>
    <scope>NUCLEOTIDE SEQUENCE</scope>
    <source>
        <strain evidence="6">BPK282A1</strain>
    </source>
</reference>
<dbReference type="SUPFAM" id="SSF48403">
    <property type="entry name" value="Ankyrin repeat"/>
    <property type="match status" value="1"/>
</dbReference>
<dbReference type="EMBL" id="FR799612">
    <property type="protein sequence ID" value="CBZ34726.1"/>
    <property type="molecule type" value="Genomic_DNA"/>
</dbReference>
<organism evidence="4 10">
    <name type="scientific">Leishmania donovani</name>
    <dbReference type="NCBI Taxonomy" id="5661"/>
    <lineage>
        <taxon>Eukaryota</taxon>
        <taxon>Discoba</taxon>
        <taxon>Euglenozoa</taxon>
        <taxon>Kinetoplastea</taxon>
        <taxon>Metakinetoplastina</taxon>
        <taxon>Trypanosomatida</taxon>
        <taxon>Trypanosomatidae</taxon>
        <taxon>Leishmaniinae</taxon>
        <taxon>Leishmania</taxon>
    </lineage>
</organism>
<evidence type="ECO:0000313" key="7">
    <source>
        <dbReference type="EMBL" id="TPP40712.1"/>
    </source>
</evidence>
<dbReference type="Proteomes" id="UP000008980">
    <property type="component" value="Chromosome 25"/>
</dbReference>
<evidence type="ECO:0000313" key="10">
    <source>
        <dbReference type="Proteomes" id="UP000274082"/>
    </source>
</evidence>
<dbReference type="FunFam" id="1.25.40.20:FF:000616">
    <property type="entry name" value="Ankyrin repeats (3 copies)/Ankyrin repeats (Many copies)/Ankyrin repeat, putative"/>
    <property type="match status" value="1"/>
</dbReference>
<dbReference type="GO" id="GO:0005634">
    <property type="term" value="C:nucleus"/>
    <property type="evidence" value="ECO:0007669"/>
    <property type="project" value="TreeGrafter"/>
</dbReference>
<dbReference type="PROSITE" id="PS50297">
    <property type="entry name" value="ANK_REP_REGION"/>
    <property type="match status" value="1"/>
</dbReference>
<reference evidence="12" key="6">
    <citation type="submission" date="2019-02" db="EMBL/GenBank/DDBJ databases">
        <title>FDA dAtabase for Regulatory Grade micrObial Sequences (FDA-ARGOS): Supporting development and validation of Infectious Disease Dx tests.</title>
        <authorList>
            <person name="Duncan R."/>
            <person name="Fisher C."/>
            <person name="Tallon L."/>
            <person name="Sadzewicz L."/>
            <person name="Sengamalay N."/>
            <person name="Ott S."/>
            <person name="Godinez A."/>
            <person name="Nagaraj S."/>
            <person name="Vavikolanu K."/>
            <person name="Vyas G."/>
            <person name="Nadendla S."/>
            <person name="Aluvathingal J."/>
            <person name="Sichtig H."/>
        </authorList>
    </citation>
    <scope>NUCLEOTIDE SEQUENCE [LARGE SCALE GENOMIC DNA]</scope>
    <source>
        <strain evidence="12">FDAARGOS_360</strain>
    </source>
</reference>
<evidence type="ECO:0000313" key="4">
    <source>
        <dbReference type="EMBL" id="AYU79428.1"/>
    </source>
</evidence>
<keyword evidence="10" id="KW-1185">Reference proteome</keyword>
<reference evidence="9" key="3">
    <citation type="submission" date="2011-02" db="EMBL/GenBank/DDBJ databases">
        <title>Whole genome sequencing of Leishmania donovani clinical lines reveals dynamic variation related to drug resistance.</title>
        <authorList>
            <person name="Downing T."/>
            <person name="Imamura H."/>
            <person name="Sanders M."/>
            <person name="Decuypere S."/>
            <person name="Hertz-Fowler C."/>
            <person name="Clark T.G."/>
            <person name="Rijal S."/>
            <person name="Sundar S."/>
            <person name="Quail M.A."/>
            <person name="De Doncker S."/>
            <person name="Maes I."/>
            <person name="Vanaerschot M."/>
            <person name="Stark O."/>
            <person name="Schonian G."/>
            <person name="Dujardin J.C."/>
            <person name="Berriman M."/>
        </authorList>
    </citation>
    <scope>NUCLEOTIDE SEQUENCE [LARGE SCALE GENOMIC DNA]</scope>
    <source>
        <strain evidence="9">BPK282A1</strain>
    </source>
</reference>
<dbReference type="SMART" id="SM00248">
    <property type="entry name" value="ANK"/>
    <property type="match status" value="4"/>
</dbReference>
<dbReference type="Proteomes" id="UP000318821">
    <property type="component" value="Unassembled WGS sequence"/>
</dbReference>
<dbReference type="EMBL" id="LR812645">
    <property type="protein sequence ID" value="CAC5430671.1"/>
    <property type="molecule type" value="Genomic_DNA"/>
</dbReference>
<dbReference type="Pfam" id="PF13637">
    <property type="entry name" value="Ank_4"/>
    <property type="match status" value="1"/>
</dbReference>
<dbReference type="EMBL" id="RHLD01000022">
    <property type="protein sequence ID" value="TPP48935.1"/>
    <property type="molecule type" value="Genomic_DNA"/>
</dbReference>
<proteinExistence type="predicted"/>
<dbReference type="KEGG" id="ldo:LDBPK_250960"/>
<feature type="repeat" description="ANK" evidence="3">
    <location>
        <begin position="147"/>
        <end position="168"/>
    </location>
</feature>
<dbReference type="RefSeq" id="XP_003861426.1">
    <property type="nucleotide sequence ID" value="XM_003861378.1"/>
</dbReference>